<feature type="signal peptide" evidence="1">
    <location>
        <begin position="1"/>
        <end position="19"/>
    </location>
</feature>
<evidence type="ECO:0000313" key="2">
    <source>
        <dbReference type="EMBL" id="KAH7031319.1"/>
    </source>
</evidence>
<name>A0A9P8Y9M5_9PEZI</name>
<sequence>MAPAYLIGSWMVLAGHVLASAGHHHHAHLHHARHLPISPLPVPTEVLDFGRAAQTTSPATLGDSCGEVNDAIVGCADIIPNFDKADAQQIGQCLCCDGTKYRPKVFDGKAAQCASYIKGLAPQSTDAINQWAGLASFCGPGGPEGNMAGVCTKTYSYKSKAPETIAAVGPAVTASVAPACLSLQAIGASCMKETPGFGSLPAKSQAECYCYSSTKQTTTWIPGHLDNFANKCANWASGAGQSSLGSAASHLVGFCSSLGDFLGSEAPSVMAAAATPTLGLAGHTTSAPVNEQPVAAMLETSAPARTGPTVSESLALPTTTSGAITLGRPASWVLCAGAVSLALFGW</sequence>
<dbReference type="GeneID" id="70186337"/>
<gene>
    <name evidence="2" type="ORF">B0I36DRAFT_349408</name>
</gene>
<proteinExistence type="predicted"/>
<evidence type="ECO:0000313" key="3">
    <source>
        <dbReference type="Proteomes" id="UP000756346"/>
    </source>
</evidence>
<feature type="chain" id="PRO_5040164925" evidence="1">
    <location>
        <begin position="20"/>
        <end position="346"/>
    </location>
</feature>
<evidence type="ECO:0000256" key="1">
    <source>
        <dbReference type="SAM" id="SignalP"/>
    </source>
</evidence>
<accession>A0A9P8Y9M5</accession>
<organism evidence="2 3">
    <name type="scientific">Microdochium trichocladiopsis</name>
    <dbReference type="NCBI Taxonomy" id="1682393"/>
    <lineage>
        <taxon>Eukaryota</taxon>
        <taxon>Fungi</taxon>
        <taxon>Dikarya</taxon>
        <taxon>Ascomycota</taxon>
        <taxon>Pezizomycotina</taxon>
        <taxon>Sordariomycetes</taxon>
        <taxon>Xylariomycetidae</taxon>
        <taxon>Xylariales</taxon>
        <taxon>Microdochiaceae</taxon>
        <taxon>Microdochium</taxon>
    </lineage>
</organism>
<dbReference type="OrthoDB" id="10397424at2759"/>
<dbReference type="EMBL" id="JAGTJQ010000005">
    <property type="protein sequence ID" value="KAH7031319.1"/>
    <property type="molecule type" value="Genomic_DNA"/>
</dbReference>
<keyword evidence="1" id="KW-0732">Signal</keyword>
<reference evidence="2" key="1">
    <citation type="journal article" date="2021" name="Nat. Commun.">
        <title>Genetic determinants of endophytism in the Arabidopsis root mycobiome.</title>
        <authorList>
            <person name="Mesny F."/>
            <person name="Miyauchi S."/>
            <person name="Thiergart T."/>
            <person name="Pickel B."/>
            <person name="Atanasova L."/>
            <person name="Karlsson M."/>
            <person name="Huettel B."/>
            <person name="Barry K.W."/>
            <person name="Haridas S."/>
            <person name="Chen C."/>
            <person name="Bauer D."/>
            <person name="Andreopoulos W."/>
            <person name="Pangilinan J."/>
            <person name="LaButti K."/>
            <person name="Riley R."/>
            <person name="Lipzen A."/>
            <person name="Clum A."/>
            <person name="Drula E."/>
            <person name="Henrissat B."/>
            <person name="Kohler A."/>
            <person name="Grigoriev I.V."/>
            <person name="Martin F.M."/>
            <person name="Hacquard S."/>
        </authorList>
    </citation>
    <scope>NUCLEOTIDE SEQUENCE</scope>
    <source>
        <strain evidence="2">MPI-CAGE-CH-0230</strain>
    </source>
</reference>
<dbReference type="Proteomes" id="UP000756346">
    <property type="component" value="Unassembled WGS sequence"/>
</dbReference>
<comment type="caution">
    <text evidence="2">The sequence shown here is derived from an EMBL/GenBank/DDBJ whole genome shotgun (WGS) entry which is preliminary data.</text>
</comment>
<dbReference type="AlphaFoldDB" id="A0A9P8Y9M5"/>
<dbReference type="RefSeq" id="XP_046012999.1">
    <property type="nucleotide sequence ID" value="XM_046156791.1"/>
</dbReference>
<keyword evidence="3" id="KW-1185">Reference proteome</keyword>
<protein>
    <submittedName>
        <fullName evidence="2">Uncharacterized protein</fullName>
    </submittedName>
</protein>